<feature type="transmembrane region" description="Helical" evidence="2">
    <location>
        <begin position="102"/>
        <end position="122"/>
    </location>
</feature>
<feature type="transmembrane region" description="Helical" evidence="2">
    <location>
        <begin position="29"/>
        <end position="54"/>
    </location>
</feature>
<feature type="transmembrane region" description="Helical" evidence="2">
    <location>
        <begin position="6"/>
        <end position="22"/>
    </location>
</feature>
<keyword evidence="2" id="KW-0812">Transmembrane</keyword>
<dbReference type="EMBL" id="CP017157">
    <property type="protein sequence ID" value="AOP50101.1"/>
    <property type="molecule type" value="Genomic_DNA"/>
</dbReference>
<feature type="transmembrane region" description="Helical" evidence="2">
    <location>
        <begin position="60"/>
        <end position="81"/>
    </location>
</feature>
<dbReference type="OrthoDB" id="4283500at2"/>
<protein>
    <recommendedName>
        <fullName evidence="5">DUF1453 domain-containing protein</fullName>
    </recommendedName>
</protein>
<keyword evidence="2" id="KW-0472">Membrane</keyword>
<proteinExistence type="predicted"/>
<accession>A0A1D7VTP5</accession>
<organism evidence="3 4">
    <name type="scientific">Streptomyces lydicus</name>
    <dbReference type="NCBI Taxonomy" id="47763"/>
    <lineage>
        <taxon>Bacteria</taxon>
        <taxon>Bacillati</taxon>
        <taxon>Actinomycetota</taxon>
        <taxon>Actinomycetes</taxon>
        <taxon>Kitasatosporales</taxon>
        <taxon>Streptomycetaceae</taxon>
        <taxon>Streptomyces</taxon>
    </lineage>
</organism>
<dbReference type="AlphaFoldDB" id="A0A1D7VTP5"/>
<evidence type="ECO:0000256" key="2">
    <source>
        <dbReference type="SAM" id="Phobius"/>
    </source>
</evidence>
<dbReference type="KEGG" id="slc:SL103_31055"/>
<reference evidence="3 4" key="1">
    <citation type="submission" date="2016-09" db="EMBL/GenBank/DDBJ databases">
        <title>Complete genome sequencing of Streptomyces lydicus 103 and metabolic pathways analysis of antibiotic biosynthesis.</title>
        <authorList>
            <person name="Jia N."/>
            <person name="Ding M.-Z."/>
            <person name="Gao F."/>
            <person name="Yuan Y.-J."/>
        </authorList>
    </citation>
    <scope>NUCLEOTIDE SEQUENCE [LARGE SCALE GENOMIC DNA]</scope>
    <source>
        <strain evidence="3 4">103</strain>
    </source>
</reference>
<keyword evidence="2" id="KW-1133">Transmembrane helix</keyword>
<evidence type="ECO:0000256" key="1">
    <source>
        <dbReference type="SAM" id="MobiDB-lite"/>
    </source>
</evidence>
<evidence type="ECO:0000313" key="4">
    <source>
        <dbReference type="Proteomes" id="UP000094094"/>
    </source>
</evidence>
<feature type="region of interest" description="Disordered" evidence="1">
    <location>
        <begin position="160"/>
        <end position="185"/>
    </location>
</feature>
<keyword evidence="4" id="KW-1185">Reference proteome</keyword>
<gene>
    <name evidence="3" type="ORF">SL103_31055</name>
</gene>
<sequence length="185" mass="18814">MHTTAGPALALLVVALIVRRQLRTRPVRAAAPLIGTAVLGVLGVVALTFGVASATAHHPLTAPTVALVVLTLALAVPLGVVRARTVRVWRGPDGGALRKGTALTTALWLGSAAVHAAMAQWIDHTATGGLLGLSTLHLYLAVTYTVQALLVRRRAARLTAEPAEPAEPAGTPTDTATDTATGAAA</sequence>
<dbReference type="RefSeq" id="WP_069572278.1">
    <property type="nucleotide sequence ID" value="NZ_CP017157.1"/>
</dbReference>
<dbReference type="Proteomes" id="UP000094094">
    <property type="component" value="Chromosome"/>
</dbReference>
<evidence type="ECO:0008006" key="5">
    <source>
        <dbReference type="Google" id="ProtNLM"/>
    </source>
</evidence>
<evidence type="ECO:0000313" key="3">
    <source>
        <dbReference type="EMBL" id="AOP50101.1"/>
    </source>
</evidence>
<name>A0A1D7VTP5_9ACTN</name>
<feature type="transmembrane region" description="Helical" evidence="2">
    <location>
        <begin position="128"/>
        <end position="151"/>
    </location>
</feature>